<protein>
    <submittedName>
        <fullName evidence="2">Uncharacterized protein</fullName>
    </submittedName>
</protein>
<dbReference type="Proteomes" id="UP000799302">
    <property type="component" value="Unassembled WGS sequence"/>
</dbReference>
<keyword evidence="1" id="KW-1133">Transmembrane helix</keyword>
<keyword evidence="1" id="KW-0812">Transmembrane</keyword>
<accession>A0A6A6U4F1</accession>
<keyword evidence="3" id="KW-1185">Reference proteome</keyword>
<name>A0A6A6U4F1_9PEZI</name>
<keyword evidence="1" id="KW-0472">Membrane</keyword>
<organism evidence="2 3">
    <name type="scientific">Microthyrium microscopicum</name>
    <dbReference type="NCBI Taxonomy" id="703497"/>
    <lineage>
        <taxon>Eukaryota</taxon>
        <taxon>Fungi</taxon>
        <taxon>Dikarya</taxon>
        <taxon>Ascomycota</taxon>
        <taxon>Pezizomycotina</taxon>
        <taxon>Dothideomycetes</taxon>
        <taxon>Dothideomycetes incertae sedis</taxon>
        <taxon>Microthyriales</taxon>
        <taxon>Microthyriaceae</taxon>
        <taxon>Microthyrium</taxon>
    </lineage>
</organism>
<evidence type="ECO:0000313" key="3">
    <source>
        <dbReference type="Proteomes" id="UP000799302"/>
    </source>
</evidence>
<proteinExistence type="predicted"/>
<feature type="transmembrane region" description="Helical" evidence="1">
    <location>
        <begin position="76"/>
        <end position="95"/>
    </location>
</feature>
<dbReference type="EMBL" id="MU004239">
    <property type="protein sequence ID" value="KAF2666163.1"/>
    <property type="molecule type" value="Genomic_DNA"/>
</dbReference>
<reference evidence="2" key="1">
    <citation type="journal article" date="2020" name="Stud. Mycol.">
        <title>101 Dothideomycetes genomes: a test case for predicting lifestyles and emergence of pathogens.</title>
        <authorList>
            <person name="Haridas S."/>
            <person name="Albert R."/>
            <person name="Binder M."/>
            <person name="Bloem J."/>
            <person name="Labutti K."/>
            <person name="Salamov A."/>
            <person name="Andreopoulos B."/>
            <person name="Baker S."/>
            <person name="Barry K."/>
            <person name="Bills G."/>
            <person name="Bluhm B."/>
            <person name="Cannon C."/>
            <person name="Castanera R."/>
            <person name="Culley D."/>
            <person name="Daum C."/>
            <person name="Ezra D."/>
            <person name="Gonzalez J."/>
            <person name="Henrissat B."/>
            <person name="Kuo A."/>
            <person name="Liang C."/>
            <person name="Lipzen A."/>
            <person name="Lutzoni F."/>
            <person name="Magnuson J."/>
            <person name="Mondo S."/>
            <person name="Nolan M."/>
            <person name="Ohm R."/>
            <person name="Pangilinan J."/>
            <person name="Park H.-J."/>
            <person name="Ramirez L."/>
            <person name="Alfaro M."/>
            <person name="Sun H."/>
            <person name="Tritt A."/>
            <person name="Yoshinaga Y."/>
            <person name="Zwiers L.-H."/>
            <person name="Turgeon B."/>
            <person name="Goodwin S."/>
            <person name="Spatafora J."/>
            <person name="Crous P."/>
            <person name="Grigoriev I."/>
        </authorList>
    </citation>
    <scope>NUCLEOTIDE SEQUENCE</scope>
    <source>
        <strain evidence="2">CBS 115976</strain>
    </source>
</reference>
<sequence length="100" mass="11097">MLARETDSLQPHLDACGSPSLYIIPPLLSSSSFALQSLWGLHFLLLFNLFAVFFLFAVFIFAPFCSFTRLVGLPPIILFALFILFASSAPAFQMVTVHRA</sequence>
<gene>
    <name evidence="2" type="ORF">BT63DRAFT_458526</name>
</gene>
<feature type="transmembrane region" description="Helical" evidence="1">
    <location>
        <begin position="39"/>
        <end position="64"/>
    </location>
</feature>
<evidence type="ECO:0000313" key="2">
    <source>
        <dbReference type="EMBL" id="KAF2666163.1"/>
    </source>
</evidence>
<dbReference type="AlphaFoldDB" id="A0A6A6U4F1"/>
<evidence type="ECO:0000256" key="1">
    <source>
        <dbReference type="SAM" id="Phobius"/>
    </source>
</evidence>